<reference evidence="2" key="1">
    <citation type="submission" date="2021-05" db="EMBL/GenBank/DDBJ databases">
        <authorList>
            <person name="Alioto T."/>
            <person name="Alioto T."/>
            <person name="Gomez Garrido J."/>
        </authorList>
    </citation>
    <scope>NUCLEOTIDE SEQUENCE</scope>
</reference>
<proteinExistence type="predicted"/>
<feature type="transmembrane region" description="Helical" evidence="1">
    <location>
        <begin position="20"/>
        <end position="39"/>
    </location>
</feature>
<dbReference type="EMBL" id="HBUF01174910">
    <property type="protein sequence ID" value="CAG6653732.1"/>
    <property type="molecule type" value="Transcribed_RNA"/>
</dbReference>
<feature type="transmembrane region" description="Helical" evidence="1">
    <location>
        <begin position="79"/>
        <end position="99"/>
    </location>
</feature>
<evidence type="ECO:0000256" key="1">
    <source>
        <dbReference type="SAM" id="Phobius"/>
    </source>
</evidence>
<organism evidence="2">
    <name type="scientific">Cacopsylla melanoneura</name>
    <dbReference type="NCBI Taxonomy" id="428564"/>
    <lineage>
        <taxon>Eukaryota</taxon>
        <taxon>Metazoa</taxon>
        <taxon>Ecdysozoa</taxon>
        <taxon>Arthropoda</taxon>
        <taxon>Hexapoda</taxon>
        <taxon>Insecta</taxon>
        <taxon>Pterygota</taxon>
        <taxon>Neoptera</taxon>
        <taxon>Paraneoptera</taxon>
        <taxon>Hemiptera</taxon>
        <taxon>Sternorrhyncha</taxon>
        <taxon>Psylloidea</taxon>
        <taxon>Psyllidae</taxon>
        <taxon>Psyllinae</taxon>
        <taxon>Cacopsylla</taxon>
    </lineage>
</organism>
<sequence length="122" mass="14112">MINSLPQIDHFHLVRLRAVGTLRALITVITLFMFLRRSLAPLRVYHSSWHYLQYLHFFFLGYSTTHVQCYYTYTTLSCVYSYIYLLPTALLLICILILLSGGIVCSFYSGYAVCSVCSLCHH</sequence>
<keyword evidence="1" id="KW-0472">Membrane</keyword>
<feature type="transmembrane region" description="Helical" evidence="1">
    <location>
        <begin position="51"/>
        <end position="73"/>
    </location>
</feature>
<dbReference type="AlphaFoldDB" id="A0A8D8WB37"/>
<name>A0A8D8WB37_9HEMI</name>
<keyword evidence="1" id="KW-1133">Transmembrane helix</keyword>
<protein>
    <submittedName>
        <fullName evidence="2">Uncharacterized protein</fullName>
    </submittedName>
</protein>
<keyword evidence="1" id="KW-0812">Transmembrane</keyword>
<accession>A0A8D8WB37</accession>
<evidence type="ECO:0000313" key="2">
    <source>
        <dbReference type="EMBL" id="CAG6653732.1"/>
    </source>
</evidence>